<accession>A0AAV7T919</accession>
<gene>
    <name evidence="2" type="ORF">NDU88_004760</name>
</gene>
<feature type="region of interest" description="Disordered" evidence="1">
    <location>
        <begin position="1"/>
        <end position="322"/>
    </location>
</feature>
<evidence type="ECO:0000313" key="3">
    <source>
        <dbReference type="Proteomes" id="UP001066276"/>
    </source>
</evidence>
<name>A0AAV7T919_PLEWA</name>
<dbReference type="Proteomes" id="UP001066276">
    <property type="component" value="Chromosome 4_1"/>
</dbReference>
<organism evidence="2 3">
    <name type="scientific">Pleurodeles waltl</name>
    <name type="common">Iberian ribbed newt</name>
    <dbReference type="NCBI Taxonomy" id="8319"/>
    <lineage>
        <taxon>Eukaryota</taxon>
        <taxon>Metazoa</taxon>
        <taxon>Chordata</taxon>
        <taxon>Craniata</taxon>
        <taxon>Vertebrata</taxon>
        <taxon>Euteleostomi</taxon>
        <taxon>Amphibia</taxon>
        <taxon>Batrachia</taxon>
        <taxon>Caudata</taxon>
        <taxon>Salamandroidea</taxon>
        <taxon>Salamandridae</taxon>
        <taxon>Pleurodelinae</taxon>
        <taxon>Pleurodeles</taxon>
    </lineage>
</organism>
<proteinExistence type="predicted"/>
<feature type="compositionally biased region" description="Polar residues" evidence="1">
    <location>
        <begin position="34"/>
        <end position="49"/>
    </location>
</feature>
<dbReference type="AlphaFoldDB" id="A0AAV7T919"/>
<keyword evidence="3" id="KW-1185">Reference proteome</keyword>
<comment type="caution">
    <text evidence="2">The sequence shown here is derived from an EMBL/GenBank/DDBJ whole genome shotgun (WGS) entry which is preliminary data.</text>
</comment>
<reference evidence="2" key="1">
    <citation type="journal article" date="2022" name="bioRxiv">
        <title>Sequencing and chromosome-scale assembly of the giantPleurodeles waltlgenome.</title>
        <authorList>
            <person name="Brown T."/>
            <person name="Elewa A."/>
            <person name="Iarovenko S."/>
            <person name="Subramanian E."/>
            <person name="Araus A.J."/>
            <person name="Petzold A."/>
            <person name="Susuki M."/>
            <person name="Suzuki K.-i.T."/>
            <person name="Hayashi T."/>
            <person name="Toyoda A."/>
            <person name="Oliveira C."/>
            <person name="Osipova E."/>
            <person name="Leigh N.D."/>
            <person name="Simon A."/>
            <person name="Yun M.H."/>
        </authorList>
    </citation>
    <scope>NUCLEOTIDE SEQUENCE</scope>
    <source>
        <strain evidence="2">20211129_DDA</strain>
        <tissue evidence="2">Liver</tissue>
    </source>
</reference>
<sequence>MRVEAGGAPHRLRQSPQLCGYPRRQPVRPHTVRVWSTTFGRSRGWSPQSAARLRPPEGPPKKGGPQDLSRPARPLAPGQAKPQRAPRAGGGVEVSLAPACGPQSQLGPQTHPVFFSPGSASRGSTGLPCSAPPGRARPSVPSKPAQRLSFLGPPASPLPGGQGPQRRHQAQPAGHRLSRGLVRSSSTLAGAPRLSPRPHAAAQVGSASLPPPRGGPVVRAPHAEEATAGAPGLGSRPCTSKGRRHPTSGPEGRPTALHLPKVPWSRCTGLTLLPPPRDRPVRPRHQPNQQRHSRQPDNRGAGSGPARASGSRQISFAGAIGF</sequence>
<protein>
    <submittedName>
        <fullName evidence="2">Uncharacterized protein</fullName>
    </submittedName>
</protein>
<evidence type="ECO:0000313" key="2">
    <source>
        <dbReference type="EMBL" id="KAJ1172918.1"/>
    </source>
</evidence>
<evidence type="ECO:0000256" key="1">
    <source>
        <dbReference type="SAM" id="MobiDB-lite"/>
    </source>
</evidence>
<dbReference type="EMBL" id="JANPWB010000007">
    <property type="protein sequence ID" value="KAJ1172918.1"/>
    <property type="molecule type" value="Genomic_DNA"/>
</dbReference>